<evidence type="ECO:0000256" key="6">
    <source>
        <dbReference type="ARBA" id="ARBA00022807"/>
    </source>
</evidence>
<comment type="subcellular location">
    <subcellularLocation>
        <location evidence="9">Mitochondrion</location>
    </subcellularLocation>
    <subcellularLocation>
        <location evidence="9">Cytoplasm</location>
    </subcellularLocation>
</comment>
<dbReference type="PANTHER" id="PTHR10363">
    <property type="entry name" value="BLEOMYCIN HYDROLASE"/>
    <property type="match status" value="1"/>
</dbReference>
<dbReference type="GO" id="GO:0004197">
    <property type="term" value="F:cysteine-type endopeptidase activity"/>
    <property type="evidence" value="ECO:0007669"/>
    <property type="project" value="UniProtKB-EC"/>
</dbReference>
<dbReference type="InterPro" id="IPR038765">
    <property type="entry name" value="Papain-like_cys_pep_sf"/>
</dbReference>
<dbReference type="SUPFAM" id="SSF54001">
    <property type="entry name" value="Cysteine proteinases"/>
    <property type="match status" value="1"/>
</dbReference>
<evidence type="ECO:0000256" key="2">
    <source>
        <dbReference type="ARBA" id="ARBA00012465"/>
    </source>
</evidence>
<reference evidence="12" key="1">
    <citation type="submission" date="2022-07" db="EMBL/GenBank/DDBJ databases">
        <title>Genome Sequence of Physisporinus lineatus.</title>
        <authorList>
            <person name="Buettner E."/>
        </authorList>
    </citation>
    <scope>NUCLEOTIDE SEQUENCE</scope>
    <source>
        <strain evidence="12">VT162</strain>
    </source>
</reference>
<evidence type="ECO:0000256" key="4">
    <source>
        <dbReference type="ARBA" id="ARBA00022670"/>
    </source>
</evidence>
<accession>A0AAD5YEH4</accession>
<dbReference type="GO" id="GO:0005739">
    <property type="term" value="C:mitochondrion"/>
    <property type="evidence" value="ECO:0007669"/>
    <property type="project" value="UniProtKB-SubCell"/>
</dbReference>
<dbReference type="PANTHER" id="PTHR10363:SF2">
    <property type="entry name" value="BLEOMYCIN HYDROLASE"/>
    <property type="match status" value="1"/>
</dbReference>
<evidence type="ECO:0000256" key="1">
    <source>
        <dbReference type="ARBA" id="ARBA00000423"/>
    </source>
</evidence>
<dbReference type="Pfam" id="PF03051">
    <property type="entry name" value="Peptidase_C1_2"/>
    <property type="match status" value="1"/>
</dbReference>
<comment type="subunit">
    <text evidence="8">Homohexamer. Binds to nucleic acids. Binds single-stranded DNA and RNA with higher affinity than double-stranded DNA.</text>
</comment>
<dbReference type="GO" id="GO:0070005">
    <property type="term" value="F:cysteine-type aminopeptidase activity"/>
    <property type="evidence" value="ECO:0007669"/>
    <property type="project" value="InterPro"/>
</dbReference>
<dbReference type="AlphaFoldDB" id="A0AAD5YEH4"/>
<dbReference type="Proteomes" id="UP001212997">
    <property type="component" value="Unassembled WGS sequence"/>
</dbReference>
<feature type="compositionally biased region" description="Polar residues" evidence="11">
    <location>
        <begin position="1"/>
        <end position="15"/>
    </location>
</feature>
<sequence>MGSASSKPATISRPTPSHHLSEKPRDVDELSDACSDLTISHGPTAPDGTLTACTINHWEAGIASNPKLQLGRTVLSRADLKQALQSRSAHIADQHVFNTELDFKTGPITNQKSSGRCWLFATTNVLRYNVMKKLKMKDFQLSQAYLFFWDKLNKCNYYLELAIENAELPVEDRLVSYLSDDLISDGGQWDMVVNLLEAYGVVPQAIYPESFSSSRSGPLNDLIKTKLREHGLVLRSLHKTLRAHTGAHSELSDKAILETLRAKKETLMKDIYTIMSAAMGVIPSPDEKFVWDYYDKDEKPARWEGTPKEFYQKVAVDKYSPADSFSIINDPRNEYGKLYTVDKLGNLWGARPVLYVNTEIENLKNAVVTMIKAGQPVFFGCDVGQFSDSTLGIMDTALFDYENAFDITLGLSKADRLQVHESSMTHAMVISAVHLDPATGKPTRYKVENSWGEERGNKGYFVMTDQWFEEFVFQVVIPKALAPKELVKVFESGDCVVLPPWDPMV</sequence>
<keyword evidence="9" id="KW-0963">Cytoplasm</keyword>
<feature type="active site" evidence="10">
    <location>
        <position position="117"/>
    </location>
</feature>
<comment type="function">
    <text evidence="9">Has aminopeptidase activity, shortening substrate peptides sequentially by 1 amino acid. Has bleomycin hydrolase activity, which can protect the cell from the toxic effects of bleomycin. Has homocysteine-thiolactonase activity, protecting the cell against homocysteine toxicity.</text>
</comment>
<dbReference type="GO" id="GO:0006508">
    <property type="term" value="P:proteolysis"/>
    <property type="evidence" value="ECO:0007669"/>
    <property type="project" value="UniProtKB-KW"/>
</dbReference>
<comment type="function">
    <text evidence="7">The normal physiological role of the enzyme is unknown, but it is not essential for the viability of yeast cells. Has aminopeptidase activity, shortening substrate peptides sequentially by 1 amino acid. Has bleomycin hydrolase activity, which can protect the cell from the toxic effects of bleomycin. Has homocysteine-thiolactonase activity, protecting the cell against homocysteine toxicity. Acts as a repressor in the GAL4 regulatory system, but this does not require either the peptidase or nucleic acid-binding activities.</text>
</comment>
<dbReference type="InterPro" id="IPR000169">
    <property type="entry name" value="Pept_cys_AS"/>
</dbReference>
<dbReference type="Gene3D" id="3.90.70.10">
    <property type="entry name" value="Cysteine proteinases"/>
    <property type="match status" value="1"/>
</dbReference>
<evidence type="ECO:0000256" key="3">
    <source>
        <dbReference type="ARBA" id="ARBA00016900"/>
    </source>
</evidence>
<evidence type="ECO:0000256" key="11">
    <source>
        <dbReference type="SAM" id="MobiDB-lite"/>
    </source>
</evidence>
<evidence type="ECO:0000313" key="13">
    <source>
        <dbReference type="Proteomes" id="UP001212997"/>
    </source>
</evidence>
<name>A0AAD5YEH4_9APHY</name>
<feature type="region of interest" description="Disordered" evidence="11">
    <location>
        <begin position="1"/>
        <end position="27"/>
    </location>
</feature>
<gene>
    <name evidence="12" type="ORF">NLI96_g5839</name>
</gene>
<proteinExistence type="inferred from homology"/>
<comment type="caution">
    <text evidence="12">The sequence shown here is derived from an EMBL/GenBank/DDBJ whole genome shotgun (WGS) entry which is preliminary data.</text>
</comment>
<feature type="active site" evidence="10">
    <location>
        <position position="426"/>
    </location>
</feature>
<evidence type="ECO:0000256" key="5">
    <source>
        <dbReference type="ARBA" id="ARBA00022801"/>
    </source>
</evidence>
<evidence type="ECO:0000256" key="9">
    <source>
        <dbReference type="PIRNR" id="PIRNR005700"/>
    </source>
</evidence>
<dbReference type="GO" id="GO:0009636">
    <property type="term" value="P:response to toxic substance"/>
    <property type="evidence" value="ECO:0007669"/>
    <property type="project" value="TreeGrafter"/>
</dbReference>
<keyword evidence="9" id="KW-0496">Mitochondrion</keyword>
<keyword evidence="13" id="KW-1185">Reference proteome</keyword>
<dbReference type="PROSITE" id="PS00139">
    <property type="entry name" value="THIOL_PROTEASE_CYS"/>
    <property type="match status" value="1"/>
</dbReference>
<evidence type="ECO:0000256" key="8">
    <source>
        <dbReference type="ARBA" id="ARBA00026080"/>
    </source>
</evidence>
<keyword evidence="6 9" id="KW-0788">Thiol protease</keyword>
<evidence type="ECO:0000313" key="12">
    <source>
        <dbReference type="EMBL" id="KAJ3484145.1"/>
    </source>
</evidence>
<dbReference type="GO" id="GO:0043418">
    <property type="term" value="P:homocysteine catabolic process"/>
    <property type="evidence" value="ECO:0007669"/>
    <property type="project" value="TreeGrafter"/>
</dbReference>
<dbReference type="EC" id="3.4.22.40" evidence="2 9"/>
<keyword evidence="5 9" id="KW-0378">Hydrolase</keyword>
<dbReference type="InterPro" id="IPR004134">
    <property type="entry name" value="Peptidase_C1B"/>
</dbReference>
<evidence type="ECO:0000256" key="7">
    <source>
        <dbReference type="ARBA" id="ARBA00025347"/>
    </source>
</evidence>
<dbReference type="CDD" id="cd00585">
    <property type="entry name" value="Peptidase_C1B"/>
    <property type="match status" value="1"/>
</dbReference>
<comment type="similarity">
    <text evidence="9">Belongs to the peptidase C1 family.</text>
</comment>
<feature type="active site" evidence="10">
    <location>
        <position position="449"/>
    </location>
</feature>
<keyword evidence="4 9" id="KW-0645">Protease</keyword>
<dbReference type="PIRSF" id="PIRSF005700">
    <property type="entry name" value="PepC"/>
    <property type="match status" value="1"/>
</dbReference>
<comment type="catalytic activity">
    <reaction evidence="1 9">
        <text>Inactivates bleomycin B2 (a cytotoxic glycometallopeptide) by hydrolysis of a carboxyamide bond of beta-aminoalanine, but also shows general aminopeptidase activity. The specificity varies somewhat with source, but amino acid arylamides of Met, Leu and Ala are preferred.</text>
        <dbReference type="EC" id="3.4.22.40"/>
    </reaction>
</comment>
<protein>
    <recommendedName>
        <fullName evidence="3 9">Cysteine proteinase 1, mitochondrial</fullName>
        <ecNumber evidence="2 9">3.4.22.40</ecNumber>
    </recommendedName>
</protein>
<dbReference type="EMBL" id="JANAWD010000200">
    <property type="protein sequence ID" value="KAJ3484145.1"/>
    <property type="molecule type" value="Genomic_DNA"/>
</dbReference>
<evidence type="ECO:0000256" key="10">
    <source>
        <dbReference type="PIRSR" id="PIRSR005700-1"/>
    </source>
</evidence>
<organism evidence="12 13">
    <name type="scientific">Meripilus lineatus</name>
    <dbReference type="NCBI Taxonomy" id="2056292"/>
    <lineage>
        <taxon>Eukaryota</taxon>
        <taxon>Fungi</taxon>
        <taxon>Dikarya</taxon>
        <taxon>Basidiomycota</taxon>
        <taxon>Agaricomycotina</taxon>
        <taxon>Agaricomycetes</taxon>
        <taxon>Polyporales</taxon>
        <taxon>Meripilaceae</taxon>
        <taxon>Meripilus</taxon>
    </lineage>
</organism>